<evidence type="ECO:0000313" key="2">
    <source>
        <dbReference type="EMBL" id="PPK64441.1"/>
    </source>
</evidence>
<protein>
    <recommendedName>
        <fullName evidence="1">CD-NTase-associated protein 16 NUDIX domain-containing protein</fullName>
    </recommendedName>
</protein>
<feature type="domain" description="CD-NTase-associated protein 16 NUDIX" evidence="1">
    <location>
        <begin position="22"/>
        <end position="188"/>
    </location>
</feature>
<organism evidence="2 3">
    <name type="scientific">Actinokineospora auranticolor</name>
    <dbReference type="NCBI Taxonomy" id="155976"/>
    <lineage>
        <taxon>Bacteria</taxon>
        <taxon>Bacillati</taxon>
        <taxon>Actinomycetota</taxon>
        <taxon>Actinomycetes</taxon>
        <taxon>Pseudonocardiales</taxon>
        <taxon>Pseudonocardiaceae</taxon>
        <taxon>Actinokineospora</taxon>
    </lineage>
</organism>
<dbReference type="AlphaFoldDB" id="A0A2S6GGZ7"/>
<evidence type="ECO:0000259" key="1">
    <source>
        <dbReference type="Pfam" id="PF18167"/>
    </source>
</evidence>
<sequence length="238" mass="26504">MGLCQADRVPDSPHALDPRRLVRVSMSVLLRIREDERFVLFHAASRPGSFGPPGGVVKYFPPAAAVLDALGFQEERPRHDGDRDTKRADLRGFLPTTCLRDFLHWFDSGAYRETAEECLERELVEELTEVDLRRLVPGVTSLDHRYVRTVSEGPHEVPGKPYRQYRRFVVHDAVAANATALRLVRELVAAGDDPGQSLVVTTGRDSIVHGRHGPVLVAPQSALLVGARRILPDVPPMR</sequence>
<accession>A0A2S6GGZ7</accession>
<name>A0A2S6GGZ7_9PSEU</name>
<reference evidence="2 3" key="1">
    <citation type="submission" date="2018-02" db="EMBL/GenBank/DDBJ databases">
        <title>Genomic Encyclopedia of Archaeal and Bacterial Type Strains, Phase II (KMG-II): from individual species to whole genera.</title>
        <authorList>
            <person name="Goeker M."/>
        </authorList>
    </citation>
    <scope>NUCLEOTIDE SEQUENCE [LARGE SCALE GENOMIC DNA]</scope>
    <source>
        <strain evidence="2 3">YU 961-1</strain>
    </source>
</reference>
<dbReference type="Proteomes" id="UP000239203">
    <property type="component" value="Unassembled WGS sequence"/>
</dbReference>
<dbReference type="InterPro" id="IPR040829">
    <property type="entry name" value="Cap16_NUDIX"/>
</dbReference>
<comment type="caution">
    <text evidence="2">The sequence shown here is derived from an EMBL/GenBank/DDBJ whole genome shotgun (WGS) entry which is preliminary data.</text>
</comment>
<keyword evidence="3" id="KW-1185">Reference proteome</keyword>
<proteinExistence type="predicted"/>
<dbReference type="Pfam" id="PF18167">
    <property type="entry name" value="Sa_NUDIX"/>
    <property type="match status" value="1"/>
</dbReference>
<dbReference type="EMBL" id="PTIX01000019">
    <property type="protein sequence ID" value="PPK64441.1"/>
    <property type="molecule type" value="Genomic_DNA"/>
</dbReference>
<gene>
    <name evidence="2" type="ORF">CLV40_1194</name>
</gene>
<evidence type="ECO:0000313" key="3">
    <source>
        <dbReference type="Proteomes" id="UP000239203"/>
    </source>
</evidence>